<keyword evidence="9" id="KW-1185">Reference proteome</keyword>
<evidence type="ECO:0000256" key="5">
    <source>
        <dbReference type="ARBA" id="ARBA00023136"/>
    </source>
</evidence>
<feature type="transmembrane region" description="Helical" evidence="6">
    <location>
        <begin position="138"/>
        <end position="157"/>
    </location>
</feature>
<evidence type="ECO:0000256" key="4">
    <source>
        <dbReference type="ARBA" id="ARBA00022989"/>
    </source>
</evidence>
<evidence type="ECO:0000256" key="3">
    <source>
        <dbReference type="ARBA" id="ARBA00022692"/>
    </source>
</evidence>
<gene>
    <name evidence="8" type="ORF">LSG31_03315</name>
</gene>
<feature type="domain" description="Type II secretion system protein GspF" evidence="7">
    <location>
        <begin position="175"/>
        <end position="301"/>
    </location>
</feature>
<keyword evidence="2" id="KW-1003">Cell membrane</keyword>
<dbReference type="PANTHER" id="PTHR35007">
    <property type="entry name" value="INTEGRAL MEMBRANE PROTEIN-RELATED"/>
    <property type="match status" value="1"/>
</dbReference>
<evidence type="ECO:0000313" key="9">
    <source>
        <dbReference type="Proteomes" id="UP000830167"/>
    </source>
</evidence>
<protein>
    <submittedName>
        <fullName evidence="8">Type II secretion system F family protein</fullName>
    </submittedName>
</protein>
<evidence type="ECO:0000256" key="2">
    <source>
        <dbReference type="ARBA" id="ARBA00022475"/>
    </source>
</evidence>
<keyword evidence="4 6" id="KW-1133">Transmembrane helix</keyword>
<reference evidence="8" key="1">
    <citation type="submission" date="2021-12" db="EMBL/GenBank/DDBJ databases">
        <title>Alicyclobacillaceae gen. nov., sp. nov., isolated from chalcocite enrichment system.</title>
        <authorList>
            <person name="Jiang Z."/>
        </authorList>
    </citation>
    <scope>NUCLEOTIDE SEQUENCE</scope>
    <source>
        <strain evidence="8">MYW30-H2</strain>
    </source>
</reference>
<accession>A0ABY4CLB1</accession>
<feature type="transmembrane region" description="Helical" evidence="6">
    <location>
        <begin position="6"/>
        <end position="25"/>
    </location>
</feature>
<dbReference type="RefSeq" id="WP_347437989.1">
    <property type="nucleotide sequence ID" value="NZ_CP089291.1"/>
</dbReference>
<comment type="subcellular location">
    <subcellularLocation>
        <location evidence="1">Cell membrane</location>
        <topology evidence="1">Multi-pass membrane protein</topology>
    </subcellularLocation>
</comment>
<feature type="transmembrane region" description="Helical" evidence="6">
    <location>
        <begin position="111"/>
        <end position="132"/>
    </location>
</feature>
<evidence type="ECO:0000256" key="6">
    <source>
        <dbReference type="SAM" id="Phobius"/>
    </source>
</evidence>
<evidence type="ECO:0000256" key="1">
    <source>
        <dbReference type="ARBA" id="ARBA00004651"/>
    </source>
</evidence>
<evidence type="ECO:0000313" key="8">
    <source>
        <dbReference type="EMBL" id="UOF91300.1"/>
    </source>
</evidence>
<dbReference type="Pfam" id="PF00482">
    <property type="entry name" value="T2SSF"/>
    <property type="match status" value="1"/>
</dbReference>
<name>A0ABY4CLB1_9BACL</name>
<dbReference type="PANTHER" id="PTHR35007:SF2">
    <property type="entry name" value="PILUS ASSEMBLE PROTEIN"/>
    <property type="match status" value="1"/>
</dbReference>
<feature type="transmembrane region" description="Helical" evidence="6">
    <location>
        <begin position="284"/>
        <end position="309"/>
    </location>
</feature>
<dbReference type="Proteomes" id="UP000830167">
    <property type="component" value="Chromosome"/>
</dbReference>
<organism evidence="8 9">
    <name type="scientific">Fodinisporobacter ferrooxydans</name>
    <dbReference type="NCBI Taxonomy" id="2901836"/>
    <lineage>
        <taxon>Bacteria</taxon>
        <taxon>Bacillati</taxon>
        <taxon>Bacillota</taxon>
        <taxon>Bacilli</taxon>
        <taxon>Bacillales</taxon>
        <taxon>Alicyclobacillaceae</taxon>
        <taxon>Fodinisporobacter</taxon>
    </lineage>
</organism>
<keyword evidence="3 6" id="KW-0812">Transmembrane</keyword>
<proteinExistence type="predicted"/>
<evidence type="ECO:0000259" key="7">
    <source>
        <dbReference type="Pfam" id="PF00482"/>
    </source>
</evidence>
<dbReference type="EMBL" id="CP089291">
    <property type="protein sequence ID" value="UOF91300.1"/>
    <property type="molecule type" value="Genomic_DNA"/>
</dbReference>
<sequence length="313" mass="36192">MEYSVFAVFSFLSLTCFFAGILTMVRQPRMAIQQRIERLFTKDHGMLEQTPSENDAVKRNQSFRERVLYPVWTWIRNRFKKYMRAKTVSSLEKKLREAGQPFGLTPIDYRVIQCLIGGSFFLLIFLLLLSIGAAIPRALLFSVIAGCFGLLYPNLYLDSKKRQRLMTIQKTMPDFFDMVNVSVEAGLGIDQALWKVSKQLGGPLAWEFLQTLDEMRLGKSRREAFSHLSNRIPMDSFQSVMSALIQADQLGIGMAKVIRIQTRRIREHQRQLARERAMKAPIKMMFPLVMFIFPTLFIVLLGPIVILLMKNFF</sequence>
<keyword evidence="5 6" id="KW-0472">Membrane</keyword>
<dbReference type="InterPro" id="IPR018076">
    <property type="entry name" value="T2SS_GspF_dom"/>
</dbReference>